<reference evidence="2 3" key="1">
    <citation type="submission" date="2019-10" db="EMBL/GenBank/DDBJ databases">
        <title>Extracellular Electron Transfer in a Candidatus Methanoperedens spp. Enrichment Culture.</title>
        <authorList>
            <person name="Berger S."/>
            <person name="Rangel Shaw D."/>
            <person name="Berben T."/>
            <person name="In 'T Zandt M."/>
            <person name="Frank J."/>
            <person name="Reimann J."/>
            <person name="Jetten M.S.M."/>
            <person name="Welte C.U."/>
        </authorList>
    </citation>
    <scope>NUCLEOTIDE SEQUENCE [LARGE SCALE GENOMIC DNA]</scope>
    <source>
        <strain evidence="2">SB12</strain>
    </source>
</reference>
<name>A0A833GXD9_9LEPT</name>
<proteinExistence type="predicted"/>
<sequence length="239" mass="26973">MLIPDKAILYAGDPMCSWCYGFSPALEQAMHEYEVPFIPVMGGLRPGANSEAMDDRLSRFLEHHWKQVERLTGRPFDYSILSRRDFRYDTEPSCRAVVAVREMRTDLAFPFYFALQSAFYARAENPTDEQTFIRIAQELGIDADAFVQAYHSEENAYETKQDFQLCHALQITGFPALMYIESRVAWPIAKGYRDLDDLRAAIDHTLKAAAENAAEKREANTVQNTGVTGESCATDGSGC</sequence>
<dbReference type="GO" id="GO:0016491">
    <property type="term" value="F:oxidoreductase activity"/>
    <property type="evidence" value="ECO:0007669"/>
    <property type="project" value="InterPro"/>
</dbReference>
<dbReference type="InterPro" id="IPR036249">
    <property type="entry name" value="Thioredoxin-like_sf"/>
</dbReference>
<evidence type="ECO:0000259" key="1">
    <source>
        <dbReference type="Pfam" id="PF01323"/>
    </source>
</evidence>
<dbReference type="PANTHER" id="PTHR13887:SF54">
    <property type="entry name" value="DSBA FAMILY PROTEIN"/>
    <property type="match status" value="1"/>
</dbReference>
<dbReference type="CDD" id="cd03025">
    <property type="entry name" value="DsbA_FrnE_like"/>
    <property type="match status" value="1"/>
</dbReference>
<dbReference type="AlphaFoldDB" id="A0A833GXD9"/>
<comment type="caution">
    <text evidence="2">The sequence shown here is derived from an EMBL/GenBank/DDBJ whole genome shotgun (WGS) entry which is preliminary data.</text>
</comment>
<dbReference type="SUPFAM" id="SSF52833">
    <property type="entry name" value="Thioredoxin-like"/>
    <property type="match status" value="1"/>
</dbReference>
<accession>A0A833GXD9</accession>
<feature type="domain" description="DSBA-like thioredoxin" evidence="1">
    <location>
        <begin position="13"/>
        <end position="202"/>
    </location>
</feature>
<dbReference type="Gene3D" id="3.40.30.10">
    <property type="entry name" value="Glutaredoxin"/>
    <property type="match status" value="1"/>
</dbReference>
<dbReference type="InterPro" id="IPR001853">
    <property type="entry name" value="DSBA-like_thioredoxin_dom"/>
</dbReference>
<protein>
    <submittedName>
        <fullName evidence="2">DsbA family protein</fullName>
    </submittedName>
</protein>
<evidence type="ECO:0000313" key="2">
    <source>
        <dbReference type="EMBL" id="KAB2929013.1"/>
    </source>
</evidence>
<dbReference type="Proteomes" id="UP000460298">
    <property type="component" value="Unassembled WGS sequence"/>
</dbReference>
<dbReference type="PANTHER" id="PTHR13887">
    <property type="entry name" value="GLUTATHIONE S-TRANSFERASE KAPPA"/>
    <property type="match status" value="1"/>
</dbReference>
<dbReference type="EMBL" id="WBUI01000039">
    <property type="protein sequence ID" value="KAB2929013.1"/>
    <property type="molecule type" value="Genomic_DNA"/>
</dbReference>
<evidence type="ECO:0000313" key="3">
    <source>
        <dbReference type="Proteomes" id="UP000460298"/>
    </source>
</evidence>
<gene>
    <name evidence="2" type="ORF">F9K24_21185</name>
</gene>
<dbReference type="Pfam" id="PF01323">
    <property type="entry name" value="DSBA"/>
    <property type="match status" value="1"/>
</dbReference>
<dbReference type="Gene3D" id="1.10.472.60">
    <property type="entry name" value="putative protein disulfide isomerase domain"/>
    <property type="match status" value="1"/>
</dbReference>
<organism evidence="2 3">
    <name type="scientific">Leptonema illini</name>
    <dbReference type="NCBI Taxonomy" id="183"/>
    <lineage>
        <taxon>Bacteria</taxon>
        <taxon>Pseudomonadati</taxon>
        <taxon>Spirochaetota</taxon>
        <taxon>Spirochaetia</taxon>
        <taxon>Leptospirales</taxon>
        <taxon>Leptospiraceae</taxon>
        <taxon>Leptonema</taxon>
    </lineage>
</organism>